<evidence type="ECO:0000256" key="2">
    <source>
        <dbReference type="ARBA" id="ARBA00022980"/>
    </source>
</evidence>
<sequence>MKASELNAKSVEELNQELLGLLREQFNLRMQAATGQLNQSHLLKRVRKDIARVKTVINQKAGA</sequence>
<dbReference type="EMBL" id="VJWL01000005">
    <property type="protein sequence ID" value="TRW47893.1"/>
    <property type="molecule type" value="Genomic_DNA"/>
</dbReference>
<dbReference type="InterPro" id="IPR001854">
    <property type="entry name" value="Ribosomal_uL29"/>
</dbReference>
<comment type="caution">
    <text evidence="6">The sequence shown here is derived from an EMBL/GenBank/DDBJ whole genome shotgun (WGS) entry which is preliminary data.</text>
</comment>
<dbReference type="SUPFAM" id="SSF46561">
    <property type="entry name" value="Ribosomal protein L29 (L29p)"/>
    <property type="match status" value="1"/>
</dbReference>
<dbReference type="Gene3D" id="1.10.287.310">
    <property type="match status" value="1"/>
</dbReference>
<dbReference type="PROSITE" id="PS00579">
    <property type="entry name" value="RIBOSOMAL_L29"/>
    <property type="match status" value="1"/>
</dbReference>
<evidence type="ECO:0000256" key="1">
    <source>
        <dbReference type="ARBA" id="ARBA00009254"/>
    </source>
</evidence>
<gene>
    <name evidence="5 6" type="primary">rpmC</name>
    <name evidence="6" type="ORF">FM042_11185</name>
</gene>
<accession>A0A552WZY1</accession>
<evidence type="ECO:0000313" key="6">
    <source>
        <dbReference type="EMBL" id="TRW47893.1"/>
    </source>
</evidence>
<proteinExistence type="inferred from homology"/>
<dbReference type="CDD" id="cd00427">
    <property type="entry name" value="Ribosomal_L29_HIP"/>
    <property type="match status" value="1"/>
</dbReference>
<dbReference type="NCBIfam" id="TIGR00012">
    <property type="entry name" value="L29"/>
    <property type="match status" value="1"/>
</dbReference>
<dbReference type="GO" id="GO:0022625">
    <property type="term" value="C:cytosolic large ribosomal subunit"/>
    <property type="evidence" value="ECO:0007669"/>
    <property type="project" value="TreeGrafter"/>
</dbReference>
<dbReference type="FunFam" id="1.10.287.310:FF:000001">
    <property type="entry name" value="50S ribosomal protein L29"/>
    <property type="match status" value="1"/>
</dbReference>
<dbReference type="RefSeq" id="WP_143236536.1">
    <property type="nucleotide sequence ID" value="NZ_VJWL01000005.1"/>
</dbReference>
<dbReference type="GO" id="GO:0006412">
    <property type="term" value="P:translation"/>
    <property type="evidence" value="ECO:0007669"/>
    <property type="project" value="UniProtKB-UniRule"/>
</dbReference>
<reference evidence="6 7" key="1">
    <citation type="submission" date="2019-07" db="EMBL/GenBank/DDBJ databases">
        <authorList>
            <person name="Yang M."/>
            <person name="Zhao D."/>
            <person name="Xiang H."/>
        </authorList>
    </citation>
    <scope>NUCLEOTIDE SEQUENCE [LARGE SCALE GENOMIC DNA]</scope>
    <source>
        <strain evidence="6 7">IM1326</strain>
    </source>
</reference>
<evidence type="ECO:0000256" key="3">
    <source>
        <dbReference type="ARBA" id="ARBA00023274"/>
    </source>
</evidence>
<dbReference type="PANTHER" id="PTHR10916:SF0">
    <property type="entry name" value="LARGE RIBOSOMAL SUBUNIT PROTEIN UL29C"/>
    <property type="match status" value="1"/>
</dbReference>
<protein>
    <recommendedName>
        <fullName evidence="4 5">Large ribosomal subunit protein uL29</fullName>
    </recommendedName>
</protein>
<keyword evidence="2 5" id="KW-0689">Ribosomal protein</keyword>
<dbReference type="PANTHER" id="PTHR10916">
    <property type="entry name" value="60S RIBOSOMAL PROTEIN L35/50S RIBOSOMAL PROTEIN L29"/>
    <property type="match status" value="1"/>
</dbReference>
<dbReference type="Proteomes" id="UP000320359">
    <property type="component" value="Unassembled WGS sequence"/>
</dbReference>
<dbReference type="InterPro" id="IPR050063">
    <property type="entry name" value="Ribosomal_protein_uL29"/>
</dbReference>
<dbReference type="OrthoDB" id="9815192at2"/>
<dbReference type="HAMAP" id="MF_00374">
    <property type="entry name" value="Ribosomal_uL29"/>
    <property type="match status" value="1"/>
</dbReference>
<evidence type="ECO:0000313" key="7">
    <source>
        <dbReference type="Proteomes" id="UP000320359"/>
    </source>
</evidence>
<dbReference type="GO" id="GO:0003735">
    <property type="term" value="F:structural constituent of ribosome"/>
    <property type="evidence" value="ECO:0007669"/>
    <property type="project" value="InterPro"/>
</dbReference>
<evidence type="ECO:0000256" key="4">
    <source>
        <dbReference type="ARBA" id="ARBA00035204"/>
    </source>
</evidence>
<dbReference type="InterPro" id="IPR018254">
    <property type="entry name" value="Ribosomal_uL29_CS"/>
</dbReference>
<dbReference type="AlphaFoldDB" id="A0A552WZY1"/>
<organism evidence="6 7">
    <name type="scientific">Aliidiomarina halalkaliphila</name>
    <dbReference type="NCBI Taxonomy" id="2593535"/>
    <lineage>
        <taxon>Bacteria</taxon>
        <taxon>Pseudomonadati</taxon>
        <taxon>Pseudomonadota</taxon>
        <taxon>Gammaproteobacteria</taxon>
        <taxon>Alteromonadales</taxon>
        <taxon>Idiomarinaceae</taxon>
        <taxon>Aliidiomarina</taxon>
    </lineage>
</organism>
<evidence type="ECO:0000256" key="5">
    <source>
        <dbReference type="HAMAP-Rule" id="MF_00374"/>
    </source>
</evidence>
<comment type="similarity">
    <text evidence="1 5">Belongs to the universal ribosomal protein uL29 family.</text>
</comment>
<dbReference type="Pfam" id="PF00831">
    <property type="entry name" value="Ribosomal_L29"/>
    <property type="match status" value="1"/>
</dbReference>
<keyword evidence="7" id="KW-1185">Reference proteome</keyword>
<keyword evidence="3 5" id="KW-0687">Ribonucleoprotein</keyword>
<dbReference type="InterPro" id="IPR036049">
    <property type="entry name" value="Ribosomal_uL29_sf"/>
</dbReference>
<name>A0A552WZY1_9GAMM</name>